<sequence>MRIKPMQGPIGGSWKRYFRNDNHNDGILTMATYFSCILAVVLLTFSGAAAAETTEYLITGNKPGLLHVLDMKQQKVVRSHRIPDAGRTVYSLTPSPDGQVVYAVTNRMKSISGINVDTGEQVFRADFNEGDIRRQAFFAMDISRDGREIYVYQMSTRVLLSEYQQLPTRVAVYDTSAGLNAEPVRTFEAPRRIHMLMKSTDDKWLYAMGFDIYKMDPMTGEIVETLPLRNWTLKNRSLPDVLDFWPLWDQTDIFSTPVYSVRTDKAADDPSAYKTGLLTLDLKTGAYEINDFEDTSVLIFSTVVSPTKKHAFGTYTQLTKVDLETNTLAKRVDQDHTYYAVNVSADGSEVYVGGAACDIATYETENLTKTGQINLPDACGDQSTATLRMIRRETLD</sequence>
<dbReference type="SUPFAM" id="SSF50969">
    <property type="entry name" value="YVTN repeat-like/Quinoprotein amine dehydrogenase"/>
    <property type="match status" value="1"/>
</dbReference>
<evidence type="ECO:0000313" key="2">
    <source>
        <dbReference type="Proteomes" id="UP000229730"/>
    </source>
</evidence>
<dbReference type="EMBL" id="PDEM01000033">
    <property type="protein sequence ID" value="PHZ83207.1"/>
    <property type="molecule type" value="Genomic_DNA"/>
</dbReference>
<organism evidence="1 2">
    <name type="scientific">Paremcibacter congregatus</name>
    <dbReference type="NCBI Taxonomy" id="2043170"/>
    <lineage>
        <taxon>Bacteria</taxon>
        <taxon>Pseudomonadati</taxon>
        <taxon>Pseudomonadota</taxon>
        <taxon>Alphaproteobacteria</taxon>
        <taxon>Emcibacterales</taxon>
        <taxon>Emcibacteraceae</taxon>
        <taxon>Paremcibacter</taxon>
    </lineage>
</organism>
<proteinExistence type="predicted"/>
<dbReference type="InterPro" id="IPR023879">
    <property type="entry name" value="QH-AmDH_bsu"/>
</dbReference>
<protein>
    <submittedName>
        <fullName evidence="1">Quinohemoprotein amine dehydrogenase subunit beta</fullName>
    </submittedName>
</protein>
<dbReference type="OrthoDB" id="5345984at2"/>
<evidence type="ECO:0000313" key="1">
    <source>
        <dbReference type="EMBL" id="PHZ83207.1"/>
    </source>
</evidence>
<dbReference type="InterPro" id="IPR051200">
    <property type="entry name" value="Host-pathogen_enzymatic-act"/>
</dbReference>
<comment type="caution">
    <text evidence="1">The sequence shown here is derived from an EMBL/GenBank/DDBJ whole genome shotgun (WGS) entry which is preliminary data.</text>
</comment>
<dbReference type="Proteomes" id="UP000229730">
    <property type="component" value="Unassembled WGS sequence"/>
</dbReference>
<dbReference type="Gene3D" id="2.130.10.10">
    <property type="entry name" value="YVTN repeat-like/Quinoprotein amine dehydrogenase"/>
    <property type="match status" value="1"/>
</dbReference>
<dbReference type="InterPro" id="IPR015943">
    <property type="entry name" value="WD40/YVTN_repeat-like_dom_sf"/>
</dbReference>
<dbReference type="AlphaFoldDB" id="A0A2G4YLN0"/>
<gene>
    <name evidence="1" type="primary">peaD</name>
    <name evidence="1" type="ORF">CRD36_16645</name>
</gene>
<name>A0A2G4YLN0_9PROT</name>
<dbReference type="InParanoid" id="A0A2G4YLN0"/>
<dbReference type="PANTHER" id="PTHR47197">
    <property type="entry name" value="PROTEIN NIRF"/>
    <property type="match status" value="1"/>
</dbReference>
<reference evidence="1 2" key="1">
    <citation type="submission" date="2017-10" db="EMBL/GenBank/DDBJ databases">
        <title>Frigbacter circumglobatus gen. nov. sp. nov., isolated from sediment cultured in situ.</title>
        <authorList>
            <person name="Zhao Z."/>
        </authorList>
    </citation>
    <scope>NUCLEOTIDE SEQUENCE [LARGE SCALE GENOMIC DNA]</scope>
    <source>
        <strain evidence="1 2">ZYL</strain>
    </source>
</reference>
<keyword evidence="2" id="KW-1185">Reference proteome</keyword>
<dbReference type="NCBIfam" id="TIGR03907">
    <property type="entry name" value="QH_beta"/>
    <property type="match status" value="1"/>
</dbReference>
<dbReference type="InterPro" id="IPR011044">
    <property type="entry name" value="Quino_amine_DH_bsu"/>
</dbReference>
<accession>A0A2G4YLN0</accession>
<dbReference type="PANTHER" id="PTHR47197:SF3">
    <property type="entry name" value="DIHYDRO-HEME D1 DEHYDROGENASE"/>
    <property type="match status" value="1"/>
</dbReference>